<dbReference type="SUPFAM" id="SSF51621">
    <property type="entry name" value="Phosphoenolpyruvate/pyruvate domain"/>
    <property type="match status" value="1"/>
</dbReference>
<reference evidence="1" key="1">
    <citation type="submission" date="2020-11" db="EMBL/GenBank/DDBJ databases">
        <title>Agrobacterium vitis strain K377 genome.</title>
        <authorList>
            <person name="Xi H."/>
        </authorList>
    </citation>
    <scope>NUCLEOTIDE SEQUENCE</scope>
    <source>
        <strain evidence="1">K377</strain>
    </source>
</reference>
<organism evidence="1 2">
    <name type="scientific">Agrobacterium vitis</name>
    <name type="common">Rhizobium vitis</name>
    <dbReference type="NCBI Taxonomy" id="373"/>
    <lineage>
        <taxon>Bacteria</taxon>
        <taxon>Pseudomonadati</taxon>
        <taxon>Pseudomonadota</taxon>
        <taxon>Alphaproteobacteria</taxon>
        <taxon>Hyphomicrobiales</taxon>
        <taxon>Rhizobiaceae</taxon>
        <taxon>Rhizobium/Agrobacterium group</taxon>
        <taxon>Agrobacterium</taxon>
    </lineage>
</organism>
<evidence type="ECO:0000313" key="2">
    <source>
        <dbReference type="Proteomes" id="UP000655037"/>
    </source>
</evidence>
<dbReference type="Gene3D" id="3.20.20.60">
    <property type="entry name" value="Phosphoenolpyruvate-binding domains"/>
    <property type="match status" value="1"/>
</dbReference>
<accession>A0AAE2RCT8</accession>
<comment type="caution">
    <text evidence="1">The sequence shown here is derived from an EMBL/GenBank/DDBJ whole genome shotgun (WGS) entry which is preliminary data.</text>
</comment>
<dbReference type="RefSeq" id="WP_194416843.1">
    <property type="nucleotide sequence ID" value="NZ_JACXXJ020000005.1"/>
</dbReference>
<proteinExistence type="predicted"/>
<dbReference type="GO" id="GO:0003824">
    <property type="term" value="F:catalytic activity"/>
    <property type="evidence" value="ECO:0007669"/>
    <property type="project" value="InterPro"/>
</dbReference>
<dbReference type="Proteomes" id="UP000655037">
    <property type="component" value="Unassembled WGS sequence"/>
</dbReference>
<sequence>MSINHDDRKDQRLLFFKEKLCQVLLLIETEEGTSPDAPEALVDALVFGSTDPAAVYSSWRHQNPSSTLPVLFHLSARLDHDDFTALLAQLIALKPDGLLLTNAATAADSQRLDALLRVEEARAGLADGSTPFIALLGGDPSGFFQASAIAASSARLIGLGLDEGAVVTAIQAETPRHAQPVLETCRSLVQLAAASANLPAIIHPFSPEDTDTAADLVKRGFSALMGDSSTAVTMIRAALPQKSGL</sequence>
<dbReference type="InterPro" id="IPR015813">
    <property type="entry name" value="Pyrv/PenolPyrv_kinase-like_dom"/>
</dbReference>
<gene>
    <name evidence="1" type="ORF">IEI95_017840</name>
</gene>
<dbReference type="InterPro" id="IPR040442">
    <property type="entry name" value="Pyrv_kinase-like_dom_sf"/>
</dbReference>
<evidence type="ECO:0000313" key="1">
    <source>
        <dbReference type="EMBL" id="MBF2716078.1"/>
    </source>
</evidence>
<dbReference type="AlphaFoldDB" id="A0AAE2RCT8"/>
<name>A0AAE2RCT8_AGRVI</name>
<dbReference type="EMBL" id="JACXXJ020000005">
    <property type="protein sequence ID" value="MBF2716078.1"/>
    <property type="molecule type" value="Genomic_DNA"/>
</dbReference>
<protein>
    <submittedName>
        <fullName evidence="1">Uncharacterized protein</fullName>
    </submittedName>
</protein>